<dbReference type="AlphaFoldDB" id="A0A077LW81"/>
<name>A0A077LW81_9MICO</name>
<evidence type="ECO:0000313" key="1">
    <source>
        <dbReference type="EMBL" id="CCH77082.1"/>
    </source>
</evidence>
<organism evidence="1 2">
    <name type="scientific">Nostocoides japonicum T1-X7</name>
    <dbReference type="NCBI Taxonomy" id="1194083"/>
    <lineage>
        <taxon>Bacteria</taxon>
        <taxon>Bacillati</taxon>
        <taxon>Actinomycetota</taxon>
        <taxon>Actinomycetes</taxon>
        <taxon>Micrococcales</taxon>
        <taxon>Intrasporangiaceae</taxon>
        <taxon>Nostocoides</taxon>
    </lineage>
</organism>
<dbReference type="STRING" id="1194083.BN12_1620006"/>
<gene>
    <name evidence="1" type="ORF">BN12_1620006</name>
</gene>
<evidence type="ECO:0000313" key="2">
    <source>
        <dbReference type="Proteomes" id="UP000035721"/>
    </source>
</evidence>
<sequence length="140" mass="14885">MDHRVVTQLVQVLPPVVGAEQQLPPTGEAGADVGLCAAAVAPVGGGQLGCQRRVHVCLLHIMSIVRTCPLVNSEARGLLPTGYIDDLWDEIVSFAVTRPPYARAPTSRERARAAALVVEGPHRRTAARRASVVAAWPLGR</sequence>
<dbReference type="Proteomes" id="UP000035721">
    <property type="component" value="Unassembled WGS sequence"/>
</dbReference>
<reference evidence="1 2" key="1">
    <citation type="journal article" date="2013" name="ISME J.">
        <title>A metabolic model for members of the genus Tetrasphaera involved in enhanced biological phosphorus removal.</title>
        <authorList>
            <person name="Kristiansen R."/>
            <person name="Nguyen H.T.T."/>
            <person name="Saunders A.M."/>
            <person name="Nielsen J.L."/>
            <person name="Wimmer R."/>
            <person name="Le V.Q."/>
            <person name="McIlroy S.J."/>
            <person name="Petrovski S."/>
            <person name="Seviour R.J."/>
            <person name="Calteau A."/>
            <person name="Nielsen K.L."/>
            <person name="Nielsen P.H."/>
        </authorList>
    </citation>
    <scope>NUCLEOTIDE SEQUENCE [LARGE SCALE GENOMIC DNA]</scope>
    <source>
        <strain evidence="1 2">T1-X7</strain>
    </source>
</reference>
<proteinExistence type="predicted"/>
<keyword evidence="2" id="KW-1185">Reference proteome</keyword>
<comment type="caution">
    <text evidence="1">The sequence shown here is derived from an EMBL/GenBank/DDBJ whole genome shotgun (WGS) entry which is preliminary data.</text>
</comment>
<protein>
    <submittedName>
        <fullName evidence="1">Uncharacterized protein</fullName>
    </submittedName>
</protein>
<dbReference type="EMBL" id="CAJB01000071">
    <property type="protein sequence ID" value="CCH77082.1"/>
    <property type="molecule type" value="Genomic_DNA"/>
</dbReference>
<accession>A0A077LW81</accession>